<sequence length="376" mass="40406">MPVLVVTPGAELYGADRVLLESVIGLLAVGRAVTVVVPGDGPLVRQLTDRGAQVVTCRIPVLRKDALRPAGAWRLGRDAVAGLWPAVRLIRAADRVYVNTLTLPSWIVLARLLRRRVTCHVHEAERSVPSPLRRLLSLPVTFADQVVVNSDVTRRVLEEVVPWVRGRAVVVHNGVPGPAEPSPPRTTLVGPVRLLFIGRLSPRKGPQVAVAAVELLRARGVDACLDLVGSVFPGYEWFEEELRATVERTGLGDRVHLRGFAADVWPQLAAADVVLVPSVLDESFGNTAAEAVLAARPLVVSAQDGLREAVAGFTSVQVVTPDDPAALADAVQGVVAEWDGWAGRAVADSAAARLRFAPERYRRQIAAQLGQAGRRR</sequence>
<dbReference type="Pfam" id="PF13439">
    <property type="entry name" value="Glyco_transf_4"/>
    <property type="match status" value="1"/>
</dbReference>
<organism evidence="4 5">
    <name type="scientific">Modestobacter caceresii</name>
    <dbReference type="NCBI Taxonomy" id="1522368"/>
    <lineage>
        <taxon>Bacteria</taxon>
        <taxon>Bacillati</taxon>
        <taxon>Actinomycetota</taxon>
        <taxon>Actinomycetes</taxon>
        <taxon>Geodermatophilales</taxon>
        <taxon>Geodermatophilaceae</taxon>
        <taxon>Modestobacter</taxon>
    </lineage>
</organism>
<dbReference type="InterPro" id="IPR028098">
    <property type="entry name" value="Glyco_trans_4-like_N"/>
</dbReference>
<dbReference type="PANTHER" id="PTHR12526">
    <property type="entry name" value="GLYCOSYLTRANSFERASE"/>
    <property type="match status" value="1"/>
</dbReference>
<dbReference type="GO" id="GO:0016757">
    <property type="term" value="F:glycosyltransferase activity"/>
    <property type="evidence" value="ECO:0007669"/>
    <property type="project" value="UniProtKB-KW"/>
</dbReference>
<reference evidence="4 5" key="1">
    <citation type="submission" date="2014-07" db="EMBL/GenBank/DDBJ databases">
        <title>Biosystematic studies on Modestobacter strains isolated from extreme hyper-arid desert soil and from historic building.</title>
        <authorList>
            <person name="Bukarasam K."/>
            <person name="Bull A."/>
            <person name="Girard G."/>
            <person name="van Wezel G."/>
            <person name="Goodfellow M."/>
        </authorList>
    </citation>
    <scope>NUCLEOTIDE SEQUENCE [LARGE SCALE GENOMIC DNA]</scope>
    <source>
        <strain evidence="4 5">KNN45-2b</strain>
    </source>
</reference>
<evidence type="ECO:0000256" key="2">
    <source>
        <dbReference type="ARBA" id="ARBA00022679"/>
    </source>
</evidence>
<feature type="domain" description="Glycosyltransferase subfamily 4-like N-terminal" evidence="3">
    <location>
        <begin position="14"/>
        <end position="175"/>
    </location>
</feature>
<keyword evidence="2" id="KW-0808">Transferase</keyword>
<dbReference type="CDD" id="cd03801">
    <property type="entry name" value="GT4_PimA-like"/>
    <property type="match status" value="1"/>
</dbReference>
<dbReference type="STRING" id="1522368.IN07_23445"/>
<keyword evidence="1" id="KW-0328">Glycosyltransferase</keyword>
<evidence type="ECO:0000313" key="5">
    <source>
        <dbReference type="Proteomes" id="UP000029713"/>
    </source>
</evidence>
<protein>
    <recommendedName>
        <fullName evidence="3">Glycosyltransferase subfamily 4-like N-terminal domain-containing protein</fullName>
    </recommendedName>
</protein>
<dbReference type="EMBL" id="JPMX01000127">
    <property type="protein sequence ID" value="KGH43992.1"/>
    <property type="molecule type" value="Genomic_DNA"/>
</dbReference>
<dbReference type="Pfam" id="PF13692">
    <property type="entry name" value="Glyco_trans_1_4"/>
    <property type="match status" value="1"/>
</dbReference>
<evidence type="ECO:0000259" key="3">
    <source>
        <dbReference type="Pfam" id="PF13439"/>
    </source>
</evidence>
<keyword evidence="5" id="KW-1185">Reference proteome</keyword>
<accession>A0A098Y404</accession>
<dbReference type="PANTHER" id="PTHR12526:SF510">
    <property type="entry name" value="D-INOSITOL 3-PHOSPHATE GLYCOSYLTRANSFERASE"/>
    <property type="match status" value="1"/>
</dbReference>
<dbReference type="AlphaFoldDB" id="A0A098Y404"/>
<proteinExistence type="predicted"/>
<dbReference type="Proteomes" id="UP000029713">
    <property type="component" value="Unassembled WGS sequence"/>
</dbReference>
<evidence type="ECO:0000313" key="4">
    <source>
        <dbReference type="EMBL" id="KGH43992.1"/>
    </source>
</evidence>
<comment type="caution">
    <text evidence="4">The sequence shown here is derived from an EMBL/GenBank/DDBJ whole genome shotgun (WGS) entry which is preliminary data.</text>
</comment>
<dbReference type="SUPFAM" id="SSF53756">
    <property type="entry name" value="UDP-Glycosyltransferase/glycogen phosphorylase"/>
    <property type="match status" value="1"/>
</dbReference>
<dbReference type="Gene3D" id="3.40.50.2000">
    <property type="entry name" value="Glycogen Phosphorylase B"/>
    <property type="match status" value="2"/>
</dbReference>
<gene>
    <name evidence="4" type="ORF">IN07_23445</name>
</gene>
<evidence type="ECO:0000256" key="1">
    <source>
        <dbReference type="ARBA" id="ARBA00022676"/>
    </source>
</evidence>
<name>A0A098Y404_9ACTN</name>